<accession>A0ABP9UZ35</accession>
<evidence type="ECO:0000313" key="2">
    <source>
        <dbReference type="Proteomes" id="UP001424741"/>
    </source>
</evidence>
<reference evidence="1 2" key="1">
    <citation type="submission" date="2024-02" db="EMBL/GenBank/DDBJ databases">
        <title>Rubritalea halochordaticola NBRC 107102.</title>
        <authorList>
            <person name="Ichikawa N."/>
            <person name="Katano-Makiyama Y."/>
            <person name="Hidaka K."/>
        </authorList>
    </citation>
    <scope>NUCLEOTIDE SEQUENCE [LARGE SCALE GENOMIC DNA]</scope>
    <source>
        <strain evidence="1 2">NBRC 107102</strain>
    </source>
</reference>
<comment type="caution">
    <text evidence="1">The sequence shown here is derived from an EMBL/GenBank/DDBJ whole genome shotgun (WGS) entry which is preliminary data.</text>
</comment>
<name>A0ABP9UZ35_9BACT</name>
<proteinExistence type="predicted"/>
<evidence type="ECO:0000313" key="1">
    <source>
        <dbReference type="EMBL" id="GAA5494091.1"/>
    </source>
</evidence>
<dbReference type="Proteomes" id="UP001424741">
    <property type="component" value="Unassembled WGS sequence"/>
</dbReference>
<dbReference type="EMBL" id="BAABRL010000001">
    <property type="protein sequence ID" value="GAA5494091.1"/>
    <property type="molecule type" value="Genomic_DNA"/>
</dbReference>
<dbReference type="RefSeq" id="WP_346187127.1">
    <property type="nucleotide sequence ID" value="NZ_BAABRL010000001.1"/>
</dbReference>
<protein>
    <submittedName>
        <fullName evidence="1">Uncharacterized protein</fullName>
    </submittedName>
</protein>
<organism evidence="1 2">
    <name type="scientific">Rubritalea halochordaticola</name>
    <dbReference type="NCBI Taxonomy" id="714537"/>
    <lineage>
        <taxon>Bacteria</taxon>
        <taxon>Pseudomonadati</taxon>
        <taxon>Verrucomicrobiota</taxon>
        <taxon>Verrucomicrobiia</taxon>
        <taxon>Verrucomicrobiales</taxon>
        <taxon>Rubritaleaceae</taxon>
        <taxon>Rubritalea</taxon>
    </lineage>
</organism>
<gene>
    <name evidence="1" type="ORF">Rhal01_00247</name>
</gene>
<keyword evidence="2" id="KW-1185">Reference proteome</keyword>
<sequence length="128" mass="15389">MNSSEPFCYSLVVREREFHIRTDDNNYIHFDDEKYRRQSRPEEFRHLEAQALFGSCKAAQMLRDEIQENLVSLPIPSHLESYLEIAHEMYLAGKWTFDQERVLDEHLLPFFWEKVNPRLKQPITTDES</sequence>